<feature type="transmembrane region" description="Helical" evidence="6">
    <location>
        <begin position="73"/>
        <end position="92"/>
    </location>
</feature>
<dbReference type="AlphaFoldDB" id="A0A7W1XQB3"/>
<comment type="caution">
    <text evidence="8">The sequence shown here is derived from an EMBL/GenBank/DDBJ whole genome shotgun (WGS) entry which is preliminary data.</text>
</comment>
<feature type="transmembrane region" description="Helical" evidence="6">
    <location>
        <begin position="281"/>
        <end position="303"/>
    </location>
</feature>
<protein>
    <submittedName>
        <fullName evidence="8">MFS transporter</fullName>
    </submittedName>
</protein>
<keyword evidence="9" id="KW-1185">Reference proteome</keyword>
<feature type="transmembrane region" description="Helical" evidence="6">
    <location>
        <begin position="210"/>
        <end position="234"/>
    </location>
</feature>
<keyword evidence="5 6" id="KW-0472">Membrane</keyword>
<evidence type="ECO:0000256" key="5">
    <source>
        <dbReference type="ARBA" id="ARBA00023136"/>
    </source>
</evidence>
<accession>A0A7W1XQB3</accession>
<dbReference type="PANTHER" id="PTHR23504">
    <property type="entry name" value="MAJOR FACILITATOR SUPERFAMILY DOMAIN-CONTAINING PROTEIN 10"/>
    <property type="match status" value="1"/>
</dbReference>
<dbReference type="InterPro" id="IPR020846">
    <property type="entry name" value="MFS_dom"/>
</dbReference>
<dbReference type="InterPro" id="IPR001958">
    <property type="entry name" value="Tet-R_TetA/multi-R_MdtG-like"/>
</dbReference>
<dbReference type="EMBL" id="JACEOL010000009">
    <property type="protein sequence ID" value="MBA4601303.1"/>
    <property type="molecule type" value="Genomic_DNA"/>
</dbReference>
<evidence type="ECO:0000256" key="6">
    <source>
        <dbReference type="SAM" id="Phobius"/>
    </source>
</evidence>
<feature type="domain" description="Major facilitator superfamily (MFS) profile" evidence="7">
    <location>
        <begin position="7"/>
        <end position="387"/>
    </location>
</feature>
<feature type="transmembrane region" description="Helical" evidence="6">
    <location>
        <begin position="359"/>
        <end position="378"/>
    </location>
</feature>
<dbReference type="InterPro" id="IPR011701">
    <property type="entry name" value="MFS"/>
</dbReference>
<evidence type="ECO:0000259" key="7">
    <source>
        <dbReference type="PROSITE" id="PS50850"/>
    </source>
</evidence>
<dbReference type="InterPro" id="IPR036259">
    <property type="entry name" value="MFS_trans_sf"/>
</dbReference>
<keyword evidence="4 6" id="KW-1133">Transmembrane helix</keyword>
<evidence type="ECO:0000313" key="8">
    <source>
        <dbReference type="EMBL" id="MBA4601303.1"/>
    </source>
</evidence>
<keyword evidence="2" id="KW-0813">Transport</keyword>
<gene>
    <name evidence="8" type="ORF">H2C83_02965</name>
</gene>
<evidence type="ECO:0000313" key="9">
    <source>
        <dbReference type="Proteomes" id="UP000538292"/>
    </source>
</evidence>
<feature type="transmembrane region" description="Helical" evidence="6">
    <location>
        <begin position="246"/>
        <end position="269"/>
    </location>
</feature>
<feature type="transmembrane region" description="Helical" evidence="6">
    <location>
        <begin position="158"/>
        <end position="180"/>
    </location>
</feature>
<feature type="transmembrane region" description="Helical" evidence="6">
    <location>
        <begin position="98"/>
        <end position="120"/>
    </location>
</feature>
<evidence type="ECO:0000256" key="1">
    <source>
        <dbReference type="ARBA" id="ARBA00004651"/>
    </source>
</evidence>
<feature type="transmembrane region" description="Helical" evidence="6">
    <location>
        <begin position="7"/>
        <end position="34"/>
    </location>
</feature>
<dbReference type="GO" id="GO:0022857">
    <property type="term" value="F:transmembrane transporter activity"/>
    <property type="evidence" value="ECO:0007669"/>
    <property type="project" value="InterPro"/>
</dbReference>
<comment type="subcellular location">
    <subcellularLocation>
        <location evidence="1">Cell membrane</location>
        <topology evidence="1">Multi-pass membrane protein</topology>
    </subcellularLocation>
</comment>
<dbReference type="GO" id="GO:0005886">
    <property type="term" value="C:plasma membrane"/>
    <property type="evidence" value="ECO:0007669"/>
    <property type="project" value="UniProtKB-SubCell"/>
</dbReference>
<keyword evidence="3 6" id="KW-0812">Transmembrane</keyword>
<proteinExistence type="predicted"/>
<reference evidence="8 9" key="1">
    <citation type="submission" date="2020-07" db="EMBL/GenBank/DDBJ databases">
        <title>Thermoactinomyces phylogeny.</title>
        <authorList>
            <person name="Dunlap C."/>
        </authorList>
    </citation>
    <scope>NUCLEOTIDE SEQUENCE [LARGE SCALE GENOMIC DNA]</scope>
    <source>
        <strain evidence="8 9">AMNI-1</strain>
    </source>
</reference>
<evidence type="ECO:0000256" key="3">
    <source>
        <dbReference type="ARBA" id="ARBA00022692"/>
    </source>
</evidence>
<organism evidence="8 9">
    <name type="scientific">Thermoactinomyces mirandus</name>
    <dbReference type="NCBI Taxonomy" id="2756294"/>
    <lineage>
        <taxon>Bacteria</taxon>
        <taxon>Bacillati</taxon>
        <taxon>Bacillota</taxon>
        <taxon>Bacilli</taxon>
        <taxon>Bacillales</taxon>
        <taxon>Thermoactinomycetaceae</taxon>
        <taxon>Thermoactinomyces</taxon>
    </lineage>
</organism>
<feature type="transmembrane region" description="Helical" evidence="6">
    <location>
        <begin position="132"/>
        <end position="152"/>
    </location>
</feature>
<dbReference type="Pfam" id="PF07690">
    <property type="entry name" value="MFS_1"/>
    <property type="match status" value="1"/>
</dbReference>
<feature type="transmembrane region" description="Helical" evidence="6">
    <location>
        <begin position="40"/>
        <end position="61"/>
    </location>
</feature>
<dbReference type="CDD" id="cd17325">
    <property type="entry name" value="MFS_MdtG_SLC18_like"/>
    <property type="match status" value="1"/>
</dbReference>
<dbReference type="PRINTS" id="PR01035">
    <property type="entry name" value="TCRTETA"/>
</dbReference>
<evidence type="ECO:0000256" key="4">
    <source>
        <dbReference type="ARBA" id="ARBA00022989"/>
    </source>
</evidence>
<dbReference type="PANTHER" id="PTHR23504:SF15">
    <property type="entry name" value="MAJOR FACILITATOR SUPERFAMILY (MFS) PROFILE DOMAIN-CONTAINING PROTEIN"/>
    <property type="match status" value="1"/>
</dbReference>
<dbReference type="PROSITE" id="PS50850">
    <property type="entry name" value="MFS"/>
    <property type="match status" value="1"/>
</dbReference>
<dbReference type="Proteomes" id="UP000538292">
    <property type="component" value="Unassembled WGS sequence"/>
</dbReference>
<sequence length="410" mass="43648">MGKIFKPIVVLFVTLLLVMVGFGIVIPIFPFLIFDLGGGATALGFFMAAYSVMQFICAPFWGKLSDRIGRRPVLLTGLIGYGITFTLFGFASELWMMFAIRVLSGILSSATLPTAMAYIADTTSGAERSKGMGILGAGMGMGMVIGPALGGWLGSENFALPFFVAGGLAVLTVPFAIFFLPESLKKHDQTDKTTVRERPGITWDVVKNPLFMLFVICFVFNFTSSLFQGIFAPFAADKAGFGTKEIGILFAVLGIVSAVLQGGLIGRLVKRFGDVKLVKAGLLIGSAGMLLMLLAPNVLWLYVTSAVFNIGWTLLGPTTSSLVTNNASGGQGAALGIMQSFNSFGRIFGPMVGGALYDVQMNIPFTLSAVIMLLMFFLSSSKLSRLRGGKTLEGVSDYTEPLSPQTKAKS</sequence>
<evidence type="ECO:0000256" key="2">
    <source>
        <dbReference type="ARBA" id="ARBA00022448"/>
    </source>
</evidence>
<name>A0A7W1XQB3_9BACL</name>
<dbReference type="SUPFAM" id="SSF103473">
    <property type="entry name" value="MFS general substrate transporter"/>
    <property type="match status" value="1"/>
</dbReference>
<dbReference type="Gene3D" id="1.20.1250.20">
    <property type="entry name" value="MFS general substrate transporter like domains"/>
    <property type="match status" value="1"/>
</dbReference>